<sequence length="173" mass="19532">MKDEIKSAVDFLTNILRSRDNVNEKQRNEFNTILRNLLSARFQGHWFPQNPMKGSGYRCIRLNHNMDPLILQAGETCGLNCAFLESTFPRELTIWVDPRDVSFRIGEDGSVGILFQSENTSSQLATSDLSPIHHSNKNLSSTLMSCKDQFMNALPSLASESLHYKQFAGFVSS</sequence>
<dbReference type="PANTHER" id="PTHR22978:SF22">
    <property type="entry name" value="BTG FAMILY PROTEIN"/>
    <property type="match status" value="1"/>
</dbReference>
<accession>A0ABY7FS92</accession>
<protein>
    <submittedName>
        <fullName evidence="3">BTG1-like protein</fullName>
    </submittedName>
</protein>
<dbReference type="InterPro" id="IPR036054">
    <property type="entry name" value="BTG-like_sf"/>
</dbReference>
<dbReference type="InterPro" id="IPR002087">
    <property type="entry name" value="Anti_prolifrtn"/>
</dbReference>
<comment type="similarity">
    <text evidence="1">Belongs to the BTG family.</text>
</comment>
<dbReference type="PRINTS" id="PR00310">
    <property type="entry name" value="ANTIPRLFBTG1"/>
</dbReference>
<dbReference type="PANTHER" id="PTHR22978">
    <property type="entry name" value="B-CELL TRANSLOCATION GENE"/>
    <property type="match status" value="1"/>
</dbReference>
<name>A0ABY7FS92_MYAAR</name>
<evidence type="ECO:0000313" key="3">
    <source>
        <dbReference type="EMBL" id="WAR25027.1"/>
    </source>
</evidence>
<evidence type="ECO:0000313" key="4">
    <source>
        <dbReference type="Proteomes" id="UP001164746"/>
    </source>
</evidence>
<dbReference type="Pfam" id="PF07742">
    <property type="entry name" value="BTG"/>
    <property type="match status" value="1"/>
</dbReference>
<reference evidence="3" key="1">
    <citation type="submission" date="2022-11" db="EMBL/GenBank/DDBJ databases">
        <title>Centuries of genome instability and evolution in soft-shell clam transmissible cancer (bioRxiv).</title>
        <authorList>
            <person name="Hart S.F.M."/>
            <person name="Yonemitsu M.A."/>
            <person name="Giersch R.M."/>
            <person name="Beal B.F."/>
            <person name="Arriagada G."/>
            <person name="Davis B.W."/>
            <person name="Ostrander E.A."/>
            <person name="Goff S.P."/>
            <person name="Metzger M.J."/>
        </authorList>
    </citation>
    <scope>NUCLEOTIDE SEQUENCE</scope>
    <source>
        <strain evidence="3">MELC-2E11</strain>
        <tissue evidence="3">Siphon/mantle</tissue>
    </source>
</reference>
<proteinExistence type="inferred from homology"/>
<dbReference type="Gene3D" id="3.90.640.90">
    <property type="entry name" value="Anti-proliferative protein, N-terminal domain"/>
    <property type="match status" value="1"/>
</dbReference>
<keyword evidence="4" id="KW-1185">Reference proteome</keyword>
<evidence type="ECO:0000256" key="1">
    <source>
        <dbReference type="ARBA" id="ARBA00007989"/>
    </source>
</evidence>
<dbReference type="Proteomes" id="UP001164746">
    <property type="component" value="Chromosome 14"/>
</dbReference>
<dbReference type="InterPro" id="IPR033332">
    <property type="entry name" value="BTG"/>
</dbReference>
<dbReference type="SUPFAM" id="SSF160696">
    <property type="entry name" value="BTG domain-like"/>
    <property type="match status" value="1"/>
</dbReference>
<feature type="domain" description="Anti-proliferative protein" evidence="2">
    <location>
        <begin position="1"/>
        <end position="108"/>
    </location>
</feature>
<dbReference type="EMBL" id="CP111025">
    <property type="protein sequence ID" value="WAR25027.1"/>
    <property type="molecule type" value="Genomic_DNA"/>
</dbReference>
<evidence type="ECO:0000259" key="2">
    <source>
        <dbReference type="SMART" id="SM00099"/>
    </source>
</evidence>
<gene>
    <name evidence="3" type="ORF">MAR_010731</name>
</gene>
<organism evidence="3 4">
    <name type="scientific">Mya arenaria</name>
    <name type="common">Soft-shell clam</name>
    <dbReference type="NCBI Taxonomy" id="6604"/>
    <lineage>
        <taxon>Eukaryota</taxon>
        <taxon>Metazoa</taxon>
        <taxon>Spiralia</taxon>
        <taxon>Lophotrochozoa</taxon>
        <taxon>Mollusca</taxon>
        <taxon>Bivalvia</taxon>
        <taxon>Autobranchia</taxon>
        <taxon>Heteroconchia</taxon>
        <taxon>Euheterodonta</taxon>
        <taxon>Imparidentia</taxon>
        <taxon>Neoheterodontei</taxon>
        <taxon>Myida</taxon>
        <taxon>Myoidea</taxon>
        <taxon>Myidae</taxon>
        <taxon>Mya</taxon>
    </lineage>
</organism>
<dbReference type="SMART" id="SM00099">
    <property type="entry name" value="btg1"/>
    <property type="match status" value="1"/>
</dbReference>